<organism evidence="2 3">
    <name type="scientific">Triangularia setosa</name>
    <dbReference type="NCBI Taxonomy" id="2587417"/>
    <lineage>
        <taxon>Eukaryota</taxon>
        <taxon>Fungi</taxon>
        <taxon>Dikarya</taxon>
        <taxon>Ascomycota</taxon>
        <taxon>Pezizomycotina</taxon>
        <taxon>Sordariomycetes</taxon>
        <taxon>Sordariomycetidae</taxon>
        <taxon>Sordariales</taxon>
        <taxon>Podosporaceae</taxon>
        <taxon>Triangularia</taxon>
    </lineage>
</organism>
<comment type="caution">
    <text evidence="2">The sequence shown here is derived from an EMBL/GenBank/DDBJ whole genome shotgun (WGS) entry which is preliminary data.</text>
</comment>
<dbReference type="Proteomes" id="UP001302321">
    <property type="component" value="Unassembled WGS sequence"/>
</dbReference>
<reference evidence="2" key="2">
    <citation type="submission" date="2023-05" db="EMBL/GenBank/DDBJ databases">
        <authorList>
            <consortium name="Lawrence Berkeley National Laboratory"/>
            <person name="Steindorff A."/>
            <person name="Hensen N."/>
            <person name="Bonometti L."/>
            <person name="Westerberg I."/>
            <person name="Brannstrom I.O."/>
            <person name="Guillou S."/>
            <person name="Cros-Aarteil S."/>
            <person name="Calhoun S."/>
            <person name="Haridas S."/>
            <person name="Kuo A."/>
            <person name="Mondo S."/>
            <person name="Pangilinan J."/>
            <person name="Riley R."/>
            <person name="Labutti K."/>
            <person name="Andreopoulos B."/>
            <person name="Lipzen A."/>
            <person name="Chen C."/>
            <person name="Yanf M."/>
            <person name="Daum C."/>
            <person name="Ng V."/>
            <person name="Clum A."/>
            <person name="Ohm R."/>
            <person name="Martin F."/>
            <person name="Silar P."/>
            <person name="Natvig D."/>
            <person name="Lalanne C."/>
            <person name="Gautier V."/>
            <person name="Ament-Velasquez S.L."/>
            <person name="Kruys A."/>
            <person name="Hutchinson M.I."/>
            <person name="Powell A.J."/>
            <person name="Barry K."/>
            <person name="Miller A.N."/>
            <person name="Grigoriev I.V."/>
            <person name="Debuchy R."/>
            <person name="Gladieux P."/>
            <person name="Thoren M.H."/>
            <person name="Johannesson H."/>
        </authorList>
    </citation>
    <scope>NUCLEOTIDE SEQUENCE</scope>
    <source>
        <strain evidence="2">CBS 892.96</strain>
    </source>
</reference>
<dbReference type="InterPro" id="IPR010730">
    <property type="entry name" value="HET"/>
</dbReference>
<evidence type="ECO:0000313" key="3">
    <source>
        <dbReference type="Proteomes" id="UP001302321"/>
    </source>
</evidence>
<evidence type="ECO:0000313" key="2">
    <source>
        <dbReference type="EMBL" id="KAK4172835.1"/>
    </source>
</evidence>
<reference evidence="2" key="1">
    <citation type="journal article" date="2023" name="Mol. Phylogenet. Evol.">
        <title>Genome-scale phylogeny and comparative genomics of the fungal order Sordariales.</title>
        <authorList>
            <person name="Hensen N."/>
            <person name="Bonometti L."/>
            <person name="Westerberg I."/>
            <person name="Brannstrom I.O."/>
            <person name="Guillou S."/>
            <person name="Cros-Aarteil S."/>
            <person name="Calhoun S."/>
            <person name="Haridas S."/>
            <person name="Kuo A."/>
            <person name="Mondo S."/>
            <person name="Pangilinan J."/>
            <person name="Riley R."/>
            <person name="LaButti K."/>
            <person name="Andreopoulos B."/>
            <person name="Lipzen A."/>
            <person name="Chen C."/>
            <person name="Yan M."/>
            <person name="Daum C."/>
            <person name="Ng V."/>
            <person name="Clum A."/>
            <person name="Steindorff A."/>
            <person name="Ohm R.A."/>
            <person name="Martin F."/>
            <person name="Silar P."/>
            <person name="Natvig D.O."/>
            <person name="Lalanne C."/>
            <person name="Gautier V."/>
            <person name="Ament-Velasquez S.L."/>
            <person name="Kruys A."/>
            <person name="Hutchinson M.I."/>
            <person name="Powell A.J."/>
            <person name="Barry K."/>
            <person name="Miller A.N."/>
            <person name="Grigoriev I.V."/>
            <person name="Debuchy R."/>
            <person name="Gladieux P."/>
            <person name="Hiltunen Thoren M."/>
            <person name="Johannesson H."/>
        </authorList>
    </citation>
    <scope>NUCLEOTIDE SEQUENCE</scope>
    <source>
        <strain evidence="2">CBS 892.96</strain>
    </source>
</reference>
<name>A0AAN6W0U1_9PEZI</name>
<accession>A0AAN6W0U1</accession>
<dbReference type="PANTHER" id="PTHR33112">
    <property type="entry name" value="DOMAIN PROTEIN, PUTATIVE-RELATED"/>
    <property type="match status" value="1"/>
</dbReference>
<evidence type="ECO:0000259" key="1">
    <source>
        <dbReference type="Pfam" id="PF06985"/>
    </source>
</evidence>
<dbReference type="Pfam" id="PF06985">
    <property type="entry name" value="HET"/>
    <property type="match status" value="1"/>
</dbReference>
<protein>
    <submittedName>
        <fullName evidence="2">Heterokaryon incompatibility protein-domain-containing protein</fullName>
    </submittedName>
</protein>
<dbReference type="AlphaFoldDB" id="A0AAN6W0U1"/>
<sequence length="738" mass="83247">MTSIPSSLQAGMSLWDHRLWTFKKSSLDIGSDLSDILKDTRLEDSEDDDEDNDSDSGLHQDIKSHPDDKWLKYIDVPHSCDLCFKFVIQEDQLPSNAFSQGGRCILRIAMSDHKMWKAGRKCPLFRYLCSVFQERRRLRPHRHLAYAAVASDIDMGTSPTTSGSPRKDLFVGISDGNIKFLYRWPRFRFDDEDSPAGDVLLPLPEALNHTRVTSDWAYSRAKTWIQDCTLHHASCQLKPSGFVPTRLLDLGSICDNKIRLVESKTIPSMKRSAGWAALSYVWGGLQPVRTLKANINSHHKGIPLDKLPPTIQNSIAVCQNIAIPYLWIDCLCIIQDDDDDLAVELQVMAQIYQYSTITINAASAGSVHQGFLQDRPLYFYDDTVRPVTIRFEPSKGSMNPGVTGFLLKNNLSYGLEDLDPIRTRAWTYQERKLPMRSLHYSTAGIEWSCRHLVASTVTNPEKLYDDRLLGEGPTVAGQELTPWSVIVQDYTQRKLSFPSDKITAVSAIAAIYHQEKPKTYVAGLWKEDMPECLIWHVIASEMKPRYEMYTGPSWSWASTDSRVSYQLAHNEVGIVYHATVIKAESELVMPKAKFAAVKSASLLLRGRVHRANLKVDFETVDTIAEGVSSKNKNVKVTVTAARPYADKIGVKLDAWEDGWPGDSGSVNLDVLLLPLFERTQHDPDIGRPSWGGLAVVEVKKGVYRRIGFFTEYFYKRTVGRVSFAEFMVGAEDRDVLIV</sequence>
<dbReference type="EMBL" id="MU866389">
    <property type="protein sequence ID" value="KAK4172835.1"/>
    <property type="molecule type" value="Genomic_DNA"/>
</dbReference>
<keyword evidence="3" id="KW-1185">Reference proteome</keyword>
<feature type="domain" description="Heterokaryon incompatibility" evidence="1">
    <location>
        <begin position="275"/>
        <end position="430"/>
    </location>
</feature>
<gene>
    <name evidence="2" type="ORF">QBC36DRAFT_246713</name>
</gene>
<proteinExistence type="predicted"/>
<dbReference type="PANTHER" id="PTHR33112:SF16">
    <property type="entry name" value="HETEROKARYON INCOMPATIBILITY DOMAIN-CONTAINING PROTEIN"/>
    <property type="match status" value="1"/>
</dbReference>